<sequence>MQVGGCVLVLRGEELRKHRDMPFDTISERLGCLPQPSLI</sequence>
<evidence type="ECO:0000313" key="1">
    <source>
        <dbReference type="EMBL" id="CBG76010.1"/>
    </source>
</evidence>
<dbReference type="Proteomes" id="UP000001444">
    <property type="component" value="Chromosome"/>
</dbReference>
<evidence type="ECO:0000313" key="2">
    <source>
        <dbReference type="Proteomes" id="UP000001444"/>
    </source>
</evidence>
<dbReference type="KEGG" id="scb:SCAB_90791"/>
<dbReference type="STRING" id="680198.SCAB_90791"/>
<organism evidence="1 2">
    <name type="scientific">Streptomyces scabiei (strain 87.22)</name>
    <dbReference type="NCBI Taxonomy" id="680198"/>
    <lineage>
        <taxon>Bacteria</taxon>
        <taxon>Bacillati</taxon>
        <taxon>Actinomycetota</taxon>
        <taxon>Actinomycetes</taxon>
        <taxon>Kitasatosporales</taxon>
        <taxon>Streptomycetaceae</taxon>
        <taxon>Streptomyces</taxon>
    </lineage>
</organism>
<protein>
    <submittedName>
        <fullName evidence="1">Uncharacterized protein</fullName>
    </submittedName>
</protein>
<dbReference type="AlphaFoldDB" id="C9Z9T2"/>
<name>C9Z9T2_STRSW</name>
<keyword evidence="2" id="KW-1185">Reference proteome</keyword>
<dbReference type="HOGENOM" id="CLU_3317993_0_0_11"/>
<gene>
    <name evidence="1" type="ordered locus">SCAB_90791</name>
</gene>
<dbReference type="EMBL" id="FN554889">
    <property type="protein sequence ID" value="CBG76010.1"/>
    <property type="molecule type" value="Genomic_DNA"/>
</dbReference>
<proteinExistence type="predicted"/>
<accession>C9Z9T2</accession>
<reference evidence="1 2" key="1">
    <citation type="journal article" date="2010" name="Mol. Plant Microbe Interact.">
        <title>Streptomyces scabies 87-22 contains a coronafacic acid-like biosynthetic cluster that contributes to plant-microbe interactions.</title>
        <authorList>
            <person name="Bignell D.R."/>
            <person name="Seipke R.F."/>
            <person name="Huguet-Tapia J.C."/>
            <person name="Chambers A.H."/>
            <person name="Parry R.J."/>
            <person name="Loria R."/>
        </authorList>
    </citation>
    <scope>NUCLEOTIDE SEQUENCE [LARGE SCALE GENOMIC DNA]</scope>
    <source>
        <strain evidence="1 2">87.22</strain>
    </source>
</reference>